<name>A0A4R2IJX4_9ACTN</name>
<proteinExistence type="inferred from homology"/>
<keyword evidence="3 6" id="KW-0285">Flavoprotein</keyword>
<gene>
    <name evidence="10" type="ORF">EV646_111322</name>
</gene>
<reference evidence="10 11" key="1">
    <citation type="journal article" date="2015" name="Stand. Genomic Sci.">
        <title>Genomic Encyclopedia of Bacterial and Archaeal Type Strains, Phase III: the genomes of soil and plant-associated and newly described type strains.</title>
        <authorList>
            <person name="Whitman W.B."/>
            <person name="Woyke T."/>
            <person name="Klenk H.P."/>
            <person name="Zhou Y."/>
            <person name="Lilburn T.G."/>
            <person name="Beck B.J."/>
            <person name="De Vos P."/>
            <person name="Vandamme P."/>
            <person name="Eisen J.A."/>
            <person name="Garrity G."/>
            <person name="Hugenholtz P."/>
            <person name="Kyrpides N.C."/>
        </authorList>
    </citation>
    <scope>NUCLEOTIDE SEQUENCE [LARGE SCALE GENOMIC DNA]</scope>
    <source>
        <strain evidence="10 11">VKM Ac-2541</strain>
    </source>
</reference>
<evidence type="ECO:0000256" key="2">
    <source>
        <dbReference type="ARBA" id="ARBA00009347"/>
    </source>
</evidence>
<keyword evidence="4 6" id="KW-0274">FAD</keyword>
<keyword evidence="5 6" id="KW-0560">Oxidoreductase</keyword>
<comment type="cofactor">
    <cofactor evidence="1 6">
        <name>FAD</name>
        <dbReference type="ChEBI" id="CHEBI:57692"/>
    </cofactor>
</comment>
<dbReference type="InterPro" id="IPR036250">
    <property type="entry name" value="AcylCo_DH-like_C"/>
</dbReference>
<evidence type="ECO:0000256" key="6">
    <source>
        <dbReference type="RuleBase" id="RU362125"/>
    </source>
</evidence>
<accession>A0A4R2IJX4</accession>
<sequence>MAVDRLLPTEESVDLLALVRDLCEHELAPYAAQAEESETFPRDAFRTLGKAGLLGLPYPEQYGGAEQPYEVYLQMLEEIAAAWMSVGVGVSVHTMTSYAVATLGTEEQRARLLPDMVGGELLGAYALSEPQAGSDISGLTTKAVRDGDEYVLSGTKAWISHGSHADFYTTFARTSDDPKRGISAFHVPASSPGLSFGAPERKMGLTGSTTTLVNYDQVRVPRSNRIGDEGDGMRIALSALDSGRLGIAACATGLAQAALEVAASYALERQQFGHPIADFQGVQFLLADMAAAVESARSTYLQAARRRDLGRPFTQQAAIAKLVCTDAAMKVTTDAVQVLGGYGYTREFPAERYMREAKVTQIFEGTNQIQRLVISRDLLRSVS</sequence>
<protein>
    <submittedName>
        <fullName evidence="10">Alkylation response protein AidB-like acyl-CoA dehydrogenase</fullName>
    </submittedName>
</protein>
<dbReference type="Gene3D" id="2.40.110.10">
    <property type="entry name" value="Butyryl-CoA Dehydrogenase, subunit A, domain 2"/>
    <property type="match status" value="1"/>
</dbReference>
<dbReference type="PIRSF" id="PIRSF016578">
    <property type="entry name" value="HsaA"/>
    <property type="match status" value="1"/>
</dbReference>
<dbReference type="Gene3D" id="1.10.540.10">
    <property type="entry name" value="Acyl-CoA dehydrogenase/oxidase, N-terminal domain"/>
    <property type="match status" value="1"/>
</dbReference>
<dbReference type="GO" id="GO:0050660">
    <property type="term" value="F:flavin adenine dinucleotide binding"/>
    <property type="evidence" value="ECO:0007669"/>
    <property type="project" value="InterPro"/>
</dbReference>
<dbReference type="Pfam" id="PF00441">
    <property type="entry name" value="Acyl-CoA_dh_1"/>
    <property type="match status" value="1"/>
</dbReference>
<dbReference type="Pfam" id="PF02770">
    <property type="entry name" value="Acyl-CoA_dh_M"/>
    <property type="match status" value="1"/>
</dbReference>
<dbReference type="AlphaFoldDB" id="A0A4R2IJX4"/>
<dbReference type="FunFam" id="1.20.140.10:FF:000004">
    <property type="entry name" value="Acyl-CoA dehydrogenase FadE25"/>
    <property type="match status" value="1"/>
</dbReference>
<dbReference type="InterPro" id="IPR006091">
    <property type="entry name" value="Acyl-CoA_Oxase/DH_mid-dom"/>
</dbReference>
<dbReference type="PANTHER" id="PTHR43884">
    <property type="entry name" value="ACYL-COA DEHYDROGENASE"/>
    <property type="match status" value="1"/>
</dbReference>
<dbReference type="GO" id="GO:0003995">
    <property type="term" value="F:acyl-CoA dehydrogenase activity"/>
    <property type="evidence" value="ECO:0007669"/>
    <property type="project" value="InterPro"/>
</dbReference>
<feature type="domain" description="Acyl-CoA oxidase/dehydrogenase middle" evidence="8">
    <location>
        <begin position="124"/>
        <end position="218"/>
    </location>
</feature>
<dbReference type="PANTHER" id="PTHR43884:SF12">
    <property type="entry name" value="ISOVALERYL-COA DEHYDROGENASE, MITOCHONDRIAL-RELATED"/>
    <property type="match status" value="1"/>
</dbReference>
<dbReference type="InterPro" id="IPR006089">
    <property type="entry name" value="Acyl-CoA_DH_CS"/>
</dbReference>
<comment type="similarity">
    <text evidence="2 6">Belongs to the acyl-CoA dehydrogenase family.</text>
</comment>
<dbReference type="InterPro" id="IPR037069">
    <property type="entry name" value="AcylCoA_DH/ox_N_sf"/>
</dbReference>
<dbReference type="Proteomes" id="UP000295573">
    <property type="component" value="Unassembled WGS sequence"/>
</dbReference>
<evidence type="ECO:0000313" key="10">
    <source>
        <dbReference type="EMBL" id="TCO44128.1"/>
    </source>
</evidence>
<dbReference type="FunFam" id="2.40.110.10:FF:000001">
    <property type="entry name" value="Acyl-CoA dehydrogenase, mitochondrial"/>
    <property type="match status" value="1"/>
</dbReference>
<dbReference type="OrthoDB" id="142556at2"/>
<evidence type="ECO:0000259" key="9">
    <source>
        <dbReference type="Pfam" id="PF02771"/>
    </source>
</evidence>
<evidence type="ECO:0000256" key="1">
    <source>
        <dbReference type="ARBA" id="ARBA00001974"/>
    </source>
</evidence>
<organism evidence="10 11">
    <name type="scientific">Kribbella antiqua</name>
    <dbReference type="NCBI Taxonomy" id="2512217"/>
    <lineage>
        <taxon>Bacteria</taxon>
        <taxon>Bacillati</taxon>
        <taxon>Actinomycetota</taxon>
        <taxon>Actinomycetes</taxon>
        <taxon>Propionibacteriales</taxon>
        <taxon>Kribbellaceae</taxon>
        <taxon>Kribbella</taxon>
    </lineage>
</organism>
<dbReference type="SUPFAM" id="SSF47203">
    <property type="entry name" value="Acyl-CoA dehydrogenase C-terminal domain-like"/>
    <property type="match status" value="1"/>
</dbReference>
<dbReference type="InterPro" id="IPR009075">
    <property type="entry name" value="AcylCo_DH/oxidase_C"/>
</dbReference>
<evidence type="ECO:0000256" key="5">
    <source>
        <dbReference type="ARBA" id="ARBA00023002"/>
    </source>
</evidence>
<dbReference type="PROSITE" id="PS00072">
    <property type="entry name" value="ACYL_COA_DH_1"/>
    <property type="match status" value="1"/>
</dbReference>
<feature type="domain" description="Acyl-CoA dehydrogenase/oxidase N-terminal" evidence="9">
    <location>
        <begin position="9"/>
        <end position="120"/>
    </location>
</feature>
<dbReference type="PROSITE" id="PS00073">
    <property type="entry name" value="ACYL_COA_DH_2"/>
    <property type="match status" value="1"/>
</dbReference>
<dbReference type="InterPro" id="IPR009100">
    <property type="entry name" value="AcylCoA_DH/oxidase_NM_dom_sf"/>
</dbReference>
<keyword evidence="11" id="KW-1185">Reference proteome</keyword>
<evidence type="ECO:0000313" key="11">
    <source>
        <dbReference type="Proteomes" id="UP000295573"/>
    </source>
</evidence>
<comment type="caution">
    <text evidence="10">The sequence shown here is derived from an EMBL/GenBank/DDBJ whole genome shotgun (WGS) entry which is preliminary data.</text>
</comment>
<dbReference type="RefSeq" id="WP_132154469.1">
    <property type="nucleotide sequence ID" value="NZ_SLWR01000011.1"/>
</dbReference>
<evidence type="ECO:0000256" key="3">
    <source>
        <dbReference type="ARBA" id="ARBA00022630"/>
    </source>
</evidence>
<dbReference type="Gene3D" id="1.20.140.10">
    <property type="entry name" value="Butyryl-CoA Dehydrogenase, subunit A, domain 3"/>
    <property type="match status" value="1"/>
</dbReference>
<dbReference type="EMBL" id="SLWR01000011">
    <property type="protein sequence ID" value="TCO44128.1"/>
    <property type="molecule type" value="Genomic_DNA"/>
</dbReference>
<evidence type="ECO:0000259" key="8">
    <source>
        <dbReference type="Pfam" id="PF02770"/>
    </source>
</evidence>
<dbReference type="SUPFAM" id="SSF56645">
    <property type="entry name" value="Acyl-CoA dehydrogenase NM domain-like"/>
    <property type="match status" value="1"/>
</dbReference>
<dbReference type="InterPro" id="IPR013786">
    <property type="entry name" value="AcylCoA_DH/ox_N"/>
</dbReference>
<evidence type="ECO:0000256" key="4">
    <source>
        <dbReference type="ARBA" id="ARBA00022827"/>
    </source>
</evidence>
<evidence type="ECO:0000259" key="7">
    <source>
        <dbReference type="Pfam" id="PF00441"/>
    </source>
</evidence>
<dbReference type="Pfam" id="PF02771">
    <property type="entry name" value="Acyl-CoA_dh_N"/>
    <property type="match status" value="1"/>
</dbReference>
<dbReference type="InterPro" id="IPR046373">
    <property type="entry name" value="Acyl-CoA_Oxase/DH_mid-dom_sf"/>
</dbReference>
<feature type="domain" description="Acyl-CoA dehydrogenase/oxidase C-terminal" evidence="7">
    <location>
        <begin position="230"/>
        <end position="378"/>
    </location>
</feature>